<dbReference type="InterPro" id="IPR007757">
    <property type="entry name" value="MT-A70-like"/>
</dbReference>
<feature type="compositionally biased region" description="Basic and acidic residues" evidence="2">
    <location>
        <begin position="61"/>
        <end position="77"/>
    </location>
</feature>
<dbReference type="AlphaFoldDB" id="A0A8H7UJ34"/>
<dbReference type="OrthoDB" id="426718at2759"/>
<feature type="compositionally biased region" description="Polar residues" evidence="2">
    <location>
        <begin position="51"/>
        <end position="60"/>
    </location>
</feature>
<evidence type="ECO:0000313" key="4">
    <source>
        <dbReference type="Proteomes" id="UP000654370"/>
    </source>
</evidence>
<organism evidence="3 4">
    <name type="scientific">Mortierella isabellina</name>
    <name type="common">Filamentous fungus</name>
    <name type="synonym">Umbelopsis isabellina</name>
    <dbReference type="NCBI Taxonomy" id="91625"/>
    <lineage>
        <taxon>Eukaryota</taxon>
        <taxon>Fungi</taxon>
        <taxon>Fungi incertae sedis</taxon>
        <taxon>Mucoromycota</taxon>
        <taxon>Mucoromycotina</taxon>
        <taxon>Umbelopsidomycetes</taxon>
        <taxon>Umbelopsidales</taxon>
        <taxon>Umbelopsidaceae</taxon>
        <taxon>Umbelopsis</taxon>
    </lineage>
</organism>
<evidence type="ECO:0000256" key="1">
    <source>
        <dbReference type="PROSITE-ProRule" id="PRU00489"/>
    </source>
</evidence>
<name>A0A8H7UJ34_MORIS</name>
<protein>
    <submittedName>
        <fullName evidence="3">Uncharacterized protein</fullName>
    </submittedName>
</protein>
<dbReference type="PANTHER" id="PTHR12829">
    <property type="entry name" value="N6-ADENOSINE-METHYLTRANSFERASE"/>
    <property type="match status" value="1"/>
</dbReference>
<proteinExistence type="inferred from homology"/>
<sequence>MQHIEPPLTHSTAVYSNIHYVGYVEDEESVEAIMKKFEELDRIQKEFSSISVTANPSNNSEGKDSEMDSTDTPRIDDTVEPPQGLTEAQLQEVFKQTSSFTVRSAMMNSDDMDGLDDVEIWQLQYQDGLTDEIYEEDDYIHLDLEDDDFWDREFGEARHKKRLRRVPAPIREKVPGGRRGIDRESIIAKYKIMQVRVQDRNGNYFMVKKKVSAIDPSLPTYVKIPGEPIPRSWVHTILNMPSPSDSVISSIGQKYCKKNILNMDLTELGTNFQAIYMDPPLLLPGEEPTPGKISIEQLASLDIPSIVPKGFLFIWLEKEWLPDIVRMCEKWQFKYVENFCWIKKNLNNQIAKKPYTYFNKSKLSLLIFRREGDVELRHQRNPDCVFDFSKPQVPGELTELKPRFLYQIIETLLPSAIFHPENNPNGERLLELWAKADQKRLGWTTVVDDLSL</sequence>
<dbReference type="Proteomes" id="UP000654370">
    <property type="component" value="Unassembled WGS sequence"/>
</dbReference>
<dbReference type="EMBL" id="JAEPQZ010000002">
    <property type="protein sequence ID" value="KAG2185000.1"/>
    <property type="molecule type" value="Genomic_DNA"/>
</dbReference>
<comment type="caution">
    <text evidence="3">The sequence shown here is derived from an EMBL/GenBank/DDBJ whole genome shotgun (WGS) entry which is preliminary data.</text>
</comment>
<feature type="region of interest" description="Disordered" evidence="2">
    <location>
        <begin position="51"/>
        <end position="81"/>
    </location>
</feature>
<keyword evidence="4" id="KW-1185">Reference proteome</keyword>
<comment type="similarity">
    <text evidence="1">Belongs to the MT-A70-like family.</text>
</comment>
<dbReference type="GO" id="GO:0036396">
    <property type="term" value="C:RNA N6-methyladenosine methyltransferase complex"/>
    <property type="evidence" value="ECO:0007669"/>
    <property type="project" value="TreeGrafter"/>
</dbReference>
<dbReference type="PANTHER" id="PTHR12829:SF8">
    <property type="entry name" value="CHROMOSOME UNDETERMINED SCAFFOLD_82, WHOLE GENOME SHOTGUN SEQUENCE"/>
    <property type="match status" value="1"/>
</dbReference>
<evidence type="ECO:0000256" key="2">
    <source>
        <dbReference type="SAM" id="MobiDB-lite"/>
    </source>
</evidence>
<evidence type="ECO:0000313" key="3">
    <source>
        <dbReference type="EMBL" id="KAG2185000.1"/>
    </source>
</evidence>
<dbReference type="GO" id="GO:0005634">
    <property type="term" value="C:nucleus"/>
    <property type="evidence" value="ECO:0007669"/>
    <property type="project" value="TreeGrafter"/>
</dbReference>
<gene>
    <name evidence="3" type="ORF">INT43_000913</name>
</gene>
<dbReference type="Pfam" id="PF05063">
    <property type="entry name" value="MT-A70"/>
    <property type="match status" value="1"/>
</dbReference>
<accession>A0A8H7UJ34</accession>
<reference evidence="3" key="1">
    <citation type="submission" date="2020-12" db="EMBL/GenBank/DDBJ databases">
        <title>Metabolic potential, ecology and presence of endohyphal bacteria is reflected in genomic diversity of Mucoromycotina.</title>
        <authorList>
            <person name="Muszewska A."/>
            <person name="Okrasinska A."/>
            <person name="Steczkiewicz K."/>
            <person name="Drgas O."/>
            <person name="Orlowska M."/>
            <person name="Perlinska-Lenart U."/>
            <person name="Aleksandrzak-Piekarczyk T."/>
            <person name="Szatraj K."/>
            <person name="Zielenkiewicz U."/>
            <person name="Pilsyk S."/>
            <person name="Malc E."/>
            <person name="Mieczkowski P."/>
            <person name="Kruszewska J.S."/>
            <person name="Biernat P."/>
            <person name="Pawlowska J."/>
        </authorList>
    </citation>
    <scope>NUCLEOTIDE SEQUENCE</scope>
    <source>
        <strain evidence="3">WA0000067209</strain>
    </source>
</reference>
<dbReference type="PROSITE" id="PS51143">
    <property type="entry name" value="MT_A70"/>
    <property type="match status" value="1"/>
</dbReference>
<dbReference type="GO" id="GO:0008168">
    <property type="term" value="F:methyltransferase activity"/>
    <property type="evidence" value="ECO:0007669"/>
    <property type="project" value="TreeGrafter"/>
</dbReference>